<name>A0A8E2ARG3_9APHY</name>
<evidence type="ECO:0000256" key="1">
    <source>
        <dbReference type="SAM" id="MobiDB-lite"/>
    </source>
</evidence>
<dbReference type="InterPro" id="IPR032801">
    <property type="entry name" value="PXL2A/B/C"/>
</dbReference>
<dbReference type="CDD" id="cd02970">
    <property type="entry name" value="PRX_like2"/>
    <property type="match status" value="1"/>
</dbReference>
<sequence>MAYRAPSPPPNPGRSQTAPRVHSPHPETLYRPQTPTAPLAIRAHTPPAPQRHRRSQSQPLDAGSRAGTSRSATSGTRSPPPHARRPENGHGHGTAPATPVPPPASPSPTNTARSHPQRVRAEAARRGRARARKERAGPKVPFEEHAMPTGDQLVRAAGAVVVAQNGIRRQFGELFRERKTIVIFIRHFWCVCPLCQDYMSALSRTVDPEALRRADVDLVIIGNGSPAMIKSYRQIFRTPFALYTDPTLRLHAELGMTLRTTDAGPESEKGDYVRHGLVGGIAMVVRNALKVGMPVWEKGGDVAQLGGEFILGPGLSCMYAHRMSNTRAHAPISHVLAAA</sequence>
<proteinExistence type="predicted"/>
<protein>
    <submittedName>
        <fullName evidence="2">Uncharacterized protein</fullName>
    </submittedName>
</protein>
<gene>
    <name evidence="2" type="ORF">OBBRIDRAFT_737671</name>
</gene>
<keyword evidence="3" id="KW-1185">Reference proteome</keyword>
<dbReference type="SUPFAM" id="SSF52833">
    <property type="entry name" value="Thioredoxin-like"/>
    <property type="match status" value="1"/>
</dbReference>
<dbReference type="OrthoDB" id="40334at2759"/>
<dbReference type="Pfam" id="PF13911">
    <property type="entry name" value="AhpC-TSA_2"/>
    <property type="match status" value="1"/>
</dbReference>
<dbReference type="AlphaFoldDB" id="A0A8E2ARG3"/>
<feature type="compositionally biased region" description="Pro residues" evidence="1">
    <location>
        <begin position="1"/>
        <end position="12"/>
    </location>
</feature>
<dbReference type="Proteomes" id="UP000250043">
    <property type="component" value="Unassembled WGS sequence"/>
</dbReference>
<dbReference type="InterPro" id="IPR036249">
    <property type="entry name" value="Thioredoxin-like_sf"/>
</dbReference>
<evidence type="ECO:0000313" key="2">
    <source>
        <dbReference type="EMBL" id="OCH86609.1"/>
    </source>
</evidence>
<feature type="region of interest" description="Disordered" evidence="1">
    <location>
        <begin position="1"/>
        <end position="145"/>
    </location>
</feature>
<feature type="compositionally biased region" description="Low complexity" evidence="1">
    <location>
        <begin position="62"/>
        <end position="77"/>
    </location>
</feature>
<dbReference type="PANTHER" id="PTHR28630">
    <property type="match status" value="1"/>
</dbReference>
<feature type="non-terminal residue" evidence="2">
    <location>
        <position position="1"/>
    </location>
</feature>
<dbReference type="PANTHER" id="PTHR28630:SF3">
    <property type="entry name" value="PEROXIREDOXIN-LIKE 2C"/>
    <property type="match status" value="1"/>
</dbReference>
<organism evidence="2 3">
    <name type="scientific">Obba rivulosa</name>
    <dbReference type="NCBI Taxonomy" id="1052685"/>
    <lineage>
        <taxon>Eukaryota</taxon>
        <taxon>Fungi</taxon>
        <taxon>Dikarya</taxon>
        <taxon>Basidiomycota</taxon>
        <taxon>Agaricomycotina</taxon>
        <taxon>Agaricomycetes</taxon>
        <taxon>Polyporales</taxon>
        <taxon>Gelatoporiaceae</taxon>
        <taxon>Obba</taxon>
    </lineage>
</organism>
<dbReference type="Gene3D" id="3.40.30.10">
    <property type="entry name" value="Glutaredoxin"/>
    <property type="match status" value="1"/>
</dbReference>
<evidence type="ECO:0000313" key="3">
    <source>
        <dbReference type="Proteomes" id="UP000250043"/>
    </source>
</evidence>
<reference evidence="2 3" key="1">
    <citation type="submission" date="2016-07" db="EMBL/GenBank/DDBJ databases">
        <title>Draft genome of the white-rot fungus Obba rivulosa 3A-2.</title>
        <authorList>
            <consortium name="DOE Joint Genome Institute"/>
            <person name="Miettinen O."/>
            <person name="Riley R."/>
            <person name="Acob R."/>
            <person name="Barry K."/>
            <person name="Cullen D."/>
            <person name="De Vries R."/>
            <person name="Hainaut M."/>
            <person name="Hatakka A."/>
            <person name="Henrissat B."/>
            <person name="Hilden K."/>
            <person name="Kuo R."/>
            <person name="Labutti K."/>
            <person name="Lipzen A."/>
            <person name="Makela M.R."/>
            <person name="Sandor L."/>
            <person name="Spatafora J.W."/>
            <person name="Grigoriev I.V."/>
            <person name="Hibbett D.S."/>
        </authorList>
    </citation>
    <scope>NUCLEOTIDE SEQUENCE [LARGE SCALE GENOMIC DNA]</scope>
    <source>
        <strain evidence="2 3">3A-2</strain>
    </source>
</reference>
<feature type="compositionally biased region" description="Basic and acidic residues" evidence="1">
    <location>
        <begin position="134"/>
        <end position="145"/>
    </location>
</feature>
<dbReference type="EMBL" id="KV722519">
    <property type="protein sequence ID" value="OCH86609.1"/>
    <property type="molecule type" value="Genomic_DNA"/>
</dbReference>
<accession>A0A8E2ARG3</accession>